<name>A0A5N8VXM1_9ACTN</name>
<evidence type="ECO:0000313" key="4">
    <source>
        <dbReference type="EMBL" id="MPY39679.1"/>
    </source>
</evidence>
<dbReference type="OrthoDB" id="3920256at2"/>
<dbReference type="EMBL" id="VJZE01000028">
    <property type="protein sequence ID" value="MPY39679.1"/>
    <property type="molecule type" value="Genomic_DNA"/>
</dbReference>
<keyword evidence="1" id="KW-0238">DNA-binding</keyword>
<proteinExistence type="predicted"/>
<protein>
    <recommendedName>
        <fullName evidence="3">Cas12f1-like TNB domain-containing protein</fullName>
    </recommendedName>
</protein>
<dbReference type="Pfam" id="PF07282">
    <property type="entry name" value="Cas12f1-like_TNB"/>
    <property type="match status" value="1"/>
</dbReference>
<dbReference type="Proteomes" id="UP000326979">
    <property type="component" value="Unassembled WGS sequence"/>
</dbReference>
<evidence type="ECO:0000313" key="5">
    <source>
        <dbReference type="Proteomes" id="UP000326979"/>
    </source>
</evidence>
<feature type="compositionally biased region" description="Polar residues" evidence="2">
    <location>
        <begin position="354"/>
        <end position="364"/>
    </location>
</feature>
<feature type="compositionally biased region" description="Basic residues" evidence="2">
    <location>
        <begin position="309"/>
        <end position="324"/>
    </location>
</feature>
<accession>A0A5N8VXM1</accession>
<sequence length="419" mass="46024">MPAHAVLCTPTLRVRAGRLLLDVSYALATPKPKRAGHHIAVAFDWDLNTLLTGGTLHLTGETQPRVLTGGQPLSFRAAGVLAKADRLRLHAERIGARIDRLRILIASRQERGMRPSPWLVAKLAVLQAEWERIARRRTRLNAALARAAARFMVDHAVAAGASVIYLEDLRDMEARGKGRTLNTRLSQTVRGAIVTHTRHTAAALGIAVVIVPPRGTSAYCPRCLTAFRHHKAPDDRAAGWAWATCRNGACGYSTGRDHAAWQRIGTRGLTHQHTTHLDRSSKTLVIRSVVEALDRASQVQHQIRDRTKSRPTAKRPAPGKRRRVPAPPGHRTPTRARPGEKRPAGRTPTHPTHRSQQCARQQGPATIGTPTRLHRPDGARLGAGFRRHAHTTPIPGWPRPSHPQGRSRTPGTTQETQAD</sequence>
<feature type="domain" description="Cas12f1-like TNB" evidence="3">
    <location>
        <begin position="194"/>
        <end position="260"/>
    </location>
</feature>
<comment type="caution">
    <text evidence="4">The sequence shown here is derived from an EMBL/GenBank/DDBJ whole genome shotgun (WGS) entry which is preliminary data.</text>
</comment>
<feature type="compositionally biased region" description="Polar residues" evidence="2">
    <location>
        <begin position="404"/>
        <end position="419"/>
    </location>
</feature>
<evidence type="ECO:0000259" key="3">
    <source>
        <dbReference type="Pfam" id="PF07282"/>
    </source>
</evidence>
<dbReference type="RefSeq" id="WP_152781426.1">
    <property type="nucleotide sequence ID" value="NZ_VJZE01000028.1"/>
</dbReference>
<keyword evidence="5" id="KW-1185">Reference proteome</keyword>
<feature type="region of interest" description="Disordered" evidence="2">
    <location>
        <begin position="295"/>
        <end position="419"/>
    </location>
</feature>
<dbReference type="InterPro" id="IPR010095">
    <property type="entry name" value="Cas12f1-like_TNB"/>
</dbReference>
<reference evidence="4 5" key="1">
    <citation type="submission" date="2019-07" db="EMBL/GenBank/DDBJ databases">
        <title>New species of Amycolatopsis and Streptomyces.</title>
        <authorList>
            <person name="Duangmal K."/>
            <person name="Teo W.F.A."/>
            <person name="Lipun K."/>
        </authorList>
    </citation>
    <scope>NUCLEOTIDE SEQUENCE [LARGE SCALE GENOMIC DNA]</scope>
    <source>
        <strain evidence="4 5">TISTR 2346</strain>
    </source>
</reference>
<evidence type="ECO:0000256" key="1">
    <source>
        <dbReference type="ARBA" id="ARBA00023125"/>
    </source>
</evidence>
<gene>
    <name evidence="4" type="ORF">FNH04_07015</name>
</gene>
<organism evidence="4 5">
    <name type="scientific">Streptomyces phyllanthi</name>
    <dbReference type="NCBI Taxonomy" id="1803180"/>
    <lineage>
        <taxon>Bacteria</taxon>
        <taxon>Bacillati</taxon>
        <taxon>Actinomycetota</taxon>
        <taxon>Actinomycetes</taxon>
        <taxon>Kitasatosporales</taxon>
        <taxon>Streptomycetaceae</taxon>
        <taxon>Streptomyces</taxon>
    </lineage>
</organism>
<dbReference type="GO" id="GO:0003677">
    <property type="term" value="F:DNA binding"/>
    <property type="evidence" value="ECO:0007669"/>
    <property type="project" value="UniProtKB-KW"/>
</dbReference>
<dbReference type="AlphaFoldDB" id="A0A5N8VXM1"/>
<evidence type="ECO:0000256" key="2">
    <source>
        <dbReference type="SAM" id="MobiDB-lite"/>
    </source>
</evidence>